<evidence type="ECO:0000256" key="9">
    <source>
        <dbReference type="ARBA" id="ARBA00022692"/>
    </source>
</evidence>
<evidence type="ECO:0000256" key="7">
    <source>
        <dbReference type="ARBA" id="ARBA00022676"/>
    </source>
</evidence>
<dbReference type="Gene3D" id="3.90.550.10">
    <property type="entry name" value="Spore Coat Polysaccharide Biosynthesis Protein SpsA, Chain A"/>
    <property type="match status" value="1"/>
</dbReference>
<protein>
    <recommendedName>
        <fullName evidence="4">Glucans biosynthesis glucosyltransferase H</fullName>
    </recommendedName>
</protein>
<dbReference type="NCBIfam" id="NF003962">
    <property type="entry name" value="PRK05454.2-5"/>
    <property type="match status" value="1"/>
</dbReference>
<feature type="domain" description="Glycosyltransferase 2-like" evidence="13">
    <location>
        <begin position="207"/>
        <end position="401"/>
    </location>
</feature>
<dbReference type="PANTHER" id="PTHR43867">
    <property type="entry name" value="CELLULOSE SYNTHASE CATALYTIC SUBUNIT A [UDP-FORMING]"/>
    <property type="match status" value="1"/>
</dbReference>
<evidence type="ECO:0000256" key="6">
    <source>
        <dbReference type="ARBA" id="ARBA00022519"/>
    </source>
</evidence>
<evidence type="ECO:0000313" key="14">
    <source>
        <dbReference type="EMBL" id="GGW74392.1"/>
    </source>
</evidence>
<keyword evidence="10 12" id="KW-1133">Transmembrane helix</keyword>
<dbReference type="GO" id="GO:0016758">
    <property type="term" value="F:hexosyltransferase activity"/>
    <property type="evidence" value="ECO:0007669"/>
    <property type="project" value="TreeGrafter"/>
</dbReference>
<comment type="subcellular location">
    <subcellularLocation>
        <location evidence="1">Cell inner membrane</location>
        <topology evidence="1">Multi-pass membrane protein</topology>
    </subcellularLocation>
</comment>
<sequence length="687" mass="77095">MPPSAALEMLPQDFSTRPDASHGWQGWIPFIARLITFGGALALTAFATYQMVLIVSGGSVTVLQWIMVALFCITFVWIALAACAGLVGFLFSGKSRRVGEVDLSEKKTVLLMPVYNEDPKETCAALYSMGMALYEKQLGEQFEIFIISDSNDPDVWVQETAAVDKLKTALAGKLNVWYRRRHDNTAKKAGNVHEFVSRWGSRYDYMLVLDADSLLSAETLHTLMMEMASDPKSGIIQTLPCLYRGDTLFARIQQFAGAVYGPIVAQGITAWQGNDGNYWGHNAIIRVSAFAEAAGLPRIGGVKPFEGDILSHDFVEAALMRRAGWNVRMLPALKGSWEESPPSLSDVAVRDRRWAQGNIQHLAVLKARGLRWPNRFHMLTGVMAYMASPFWLALILIGIVMAIQIHYVNVEYFSESVSLYPNWPVFDSERMIQLFIFTMAIVLLPKCFGLIRAFFHAPLRQPLGIIRMTLGMLVEVFFSVLYAPIFMLIHSKHILDIFRGQDSGWATQQRQSSGIPWLQLCKQHVWHTAIGIGLTALVYFYSPMLLVWLSPILVGLILSIPLSALSGSKTLAKGLRKIGILNIPEEQRTYPIFETREKFAAQLSQTLASVSILSMGQNSDYQDRHFQLVEALPPVKKGEAPMHRLSVEYKLNDAQNREELLGWLDKKEKLALLNEKHLFDKFCQLAT</sequence>
<evidence type="ECO:0000256" key="2">
    <source>
        <dbReference type="ARBA" id="ARBA00005001"/>
    </source>
</evidence>
<feature type="transmembrane region" description="Helical" evidence="12">
    <location>
        <begin position="62"/>
        <end position="91"/>
    </location>
</feature>
<feature type="transmembrane region" description="Helical" evidence="12">
    <location>
        <begin position="545"/>
        <end position="567"/>
    </location>
</feature>
<dbReference type="PANTHER" id="PTHR43867:SF5">
    <property type="entry name" value="GLUCANS BIOSYNTHESIS GLUCOSYLTRANSFERASE H"/>
    <property type="match status" value="1"/>
</dbReference>
<dbReference type="InterPro" id="IPR001173">
    <property type="entry name" value="Glyco_trans_2-like"/>
</dbReference>
<comment type="pathway">
    <text evidence="2">Glycan metabolism; osmoregulated periplasmic glucan (OPG) biosynthesis.</text>
</comment>
<feature type="transmembrane region" description="Helical" evidence="12">
    <location>
        <begin position="376"/>
        <end position="403"/>
    </location>
</feature>
<name>A0A918MUL5_9ALTE</name>
<dbReference type="AlphaFoldDB" id="A0A918MUL5"/>
<dbReference type="EMBL" id="BMXP01000001">
    <property type="protein sequence ID" value="GGW74392.1"/>
    <property type="molecule type" value="Genomic_DNA"/>
</dbReference>
<proteinExistence type="inferred from homology"/>
<comment type="caution">
    <text evidence="14">The sequence shown here is derived from an EMBL/GenBank/DDBJ whole genome shotgun (WGS) entry which is preliminary data.</text>
</comment>
<gene>
    <name evidence="14" type="primary">opgH</name>
    <name evidence="14" type="ORF">GCM10007391_02930</name>
</gene>
<organism evidence="14 15">
    <name type="scientific">Alteromonas halophila</name>
    <dbReference type="NCBI Taxonomy" id="516698"/>
    <lineage>
        <taxon>Bacteria</taxon>
        <taxon>Pseudomonadati</taxon>
        <taxon>Pseudomonadota</taxon>
        <taxon>Gammaproteobacteria</taxon>
        <taxon>Alteromonadales</taxon>
        <taxon>Alteromonadaceae</taxon>
        <taxon>Alteromonas/Salinimonas group</taxon>
        <taxon>Alteromonas</taxon>
    </lineage>
</organism>
<evidence type="ECO:0000256" key="4">
    <source>
        <dbReference type="ARBA" id="ARBA00020585"/>
    </source>
</evidence>
<evidence type="ECO:0000256" key="3">
    <source>
        <dbReference type="ARBA" id="ARBA00009337"/>
    </source>
</evidence>
<reference evidence="14" key="2">
    <citation type="submission" date="2020-09" db="EMBL/GenBank/DDBJ databases">
        <authorList>
            <person name="Sun Q."/>
            <person name="Kim S."/>
        </authorList>
    </citation>
    <scope>NUCLEOTIDE SEQUENCE</scope>
    <source>
        <strain evidence="14">KCTC 22164</strain>
    </source>
</reference>
<dbReference type="Proteomes" id="UP000631300">
    <property type="component" value="Unassembled WGS sequence"/>
</dbReference>
<keyword evidence="11 12" id="KW-0472">Membrane</keyword>
<feature type="transmembrane region" description="Helical" evidence="12">
    <location>
        <begin position="431"/>
        <end position="455"/>
    </location>
</feature>
<feature type="transmembrane region" description="Helical" evidence="12">
    <location>
        <begin position="467"/>
        <end position="489"/>
    </location>
</feature>
<accession>A0A918MUL5</accession>
<dbReference type="Pfam" id="PF13632">
    <property type="entry name" value="Glyco_trans_2_3"/>
    <property type="match status" value="1"/>
</dbReference>
<dbReference type="InterPro" id="IPR029044">
    <property type="entry name" value="Nucleotide-diphossugar_trans"/>
</dbReference>
<dbReference type="GO" id="GO:0005886">
    <property type="term" value="C:plasma membrane"/>
    <property type="evidence" value="ECO:0007669"/>
    <property type="project" value="UniProtKB-SubCell"/>
</dbReference>
<evidence type="ECO:0000259" key="13">
    <source>
        <dbReference type="Pfam" id="PF13632"/>
    </source>
</evidence>
<reference evidence="14" key="1">
    <citation type="journal article" date="2014" name="Int. J. Syst. Evol. Microbiol.">
        <title>Complete genome sequence of Corynebacterium casei LMG S-19264T (=DSM 44701T), isolated from a smear-ripened cheese.</title>
        <authorList>
            <consortium name="US DOE Joint Genome Institute (JGI-PGF)"/>
            <person name="Walter F."/>
            <person name="Albersmeier A."/>
            <person name="Kalinowski J."/>
            <person name="Ruckert C."/>
        </authorList>
    </citation>
    <scope>NUCLEOTIDE SEQUENCE</scope>
    <source>
        <strain evidence="14">KCTC 22164</strain>
    </source>
</reference>
<keyword evidence="7" id="KW-0328">Glycosyltransferase</keyword>
<feature type="transmembrane region" description="Helical" evidence="12">
    <location>
        <begin position="34"/>
        <end position="56"/>
    </location>
</feature>
<evidence type="ECO:0000256" key="12">
    <source>
        <dbReference type="SAM" id="Phobius"/>
    </source>
</evidence>
<dbReference type="CDD" id="cd04191">
    <property type="entry name" value="Glucan_BSP_MdoH"/>
    <property type="match status" value="1"/>
</dbReference>
<keyword evidence="5" id="KW-1003">Cell membrane</keyword>
<evidence type="ECO:0000313" key="15">
    <source>
        <dbReference type="Proteomes" id="UP000631300"/>
    </source>
</evidence>
<keyword evidence="8" id="KW-0808">Transferase</keyword>
<dbReference type="InterPro" id="IPR050321">
    <property type="entry name" value="Glycosyltr_2/OpgH_subfam"/>
</dbReference>
<keyword evidence="9 12" id="KW-0812">Transmembrane</keyword>
<dbReference type="NCBIfam" id="NF003958">
    <property type="entry name" value="PRK05454.2-1"/>
    <property type="match status" value="1"/>
</dbReference>
<keyword evidence="15" id="KW-1185">Reference proteome</keyword>
<keyword evidence="6" id="KW-0997">Cell inner membrane</keyword>
<evidence type="ECO:0000256" key="10">
    <source>
        <dbReference type="ARBA" id="ARBA00022989"/>
    </source>
</evidence>
<dbReference type="SUPFAM" id="SSF53448">
    <property type="entry name" value="Nucleotide-diphospho-sugar transferases"/>
    <property type="match status" value="1"/>
</dbReference>
<evidence type="ECO:0000256" key="1">
    <source>
        <dbReference type="ARBA" id="ARBA00004429"/>
    </source>
</evidence>
<evidence type="ECO:0000256" key="8">
    <source>
        <dbReference type="ARBA" id="ARBA00022679"/>
    </source>
</evidence>
<evidence type="ECO:0000256" key="5">
    <source>
        <dbReference type="ARBA" id="ARBA00022475"/>
    </source>
</evidence>
<evidence type="ECO:0000256" key="11">
    <source>
        <dbReference type="ARBA" id="ARBA00023136"/>
    </source>
</evidence>
<comment type="similarity">
    <text evidence="3">Belongs to the glycosyltransferase 2 family. OpgH subfamily.</text>
</comment>